<reference evidence="2" key="1">
    <citation type="journal article" date="2022" name="bioRxiv">
        <title>Sequencing and chromosome-scale assembly of the giantPleurodeles waltlgenome.</title>
        <authorList>
            <person name="Brown T."/>
            <person name="Elewa A."/>
            <person name="Iarovenko S."/>
            <person name="Subramanian E."/>
            <person name="Araus A.J."/>
            <person name="Petzold A."/>
            <person name="Susuki M."/>
            <person name="Suzuki K.-i.T."/>
            <person name="Hayashi T."/>
            <person name="Toyoda A."/>
            <person name="Oliveira C."/>
            <person name="Osipova E."/>
            <person name="Leigh N.D."/>
            <person name="Simon A."/>
            <person name="Yun M.H."/>
        </authorList>
    </citation>
    <scope>NUCLEOTIDE SEQUENCE</scope>
    <source>
        <strain evidence="2">20211129_DDA</strain>
        <tissue evidence="2">Liver</tissue>
    </source>
</reference>
<feature type="region of interest" description="Disordered" evidence="1">
    <location>
        <begin position="48"/>
        <end position="112"/>
    </location>
</feature>
<keyword evidence="3" id="KW-1185">Reference proteome</keyword>
<sequence>MEKDAKVLEALALLKQAGRMDLLREEALVPGRPARRASAGVAAAVAACSPPRPAGGAQDTLDFEEEDPGEEEAARTPWEEAKAGPGAGSRMSSAGRRGRRREAADASSGRCGFFAPDTAAWEEQRPGPSGIQPKRRGEYTGCVVCGGCGAHDARGTVVRDEVESDVSLEEGELRNSGREADWWERKGRGDSNPVRKSFQVEHTVGRPGGSQKERVGGEARKIKGGELTLGSAQEVGLGAAIPMVGKGEGRGNGRGLDYLGSSGFSRRLPAEVWGHGEVADVCIDLPGDRKHDSAGDVGAITPPVGNDLNPNRGGEQDALGDKEWELDFDERSIEEGELSEGWEKEEWWADGRGWGALLALLLSHFRR</sequence>
<feature type="region of interest" description="Disordered" evidence="1">
    <location>
        <begin position="300"/>
        <end position="323"/>
    </location>
</feature>
<dbReference type="Proteomes" id="UP001066276">
    <property type="component" value="Chromosome 7"/>
</dbReference>
<name>A0AAV7PPS9_PLEWA</name>
<evidence type="ECO:0000313" key="3">
    <source>
        <dbReference type="Proteomes" id="UP001066276"/>
    </source>
</evidence>
<feature type="compositionally biased region" description="Basic and acidic residues" evidence="1">
    <location>
        <begin position="72"/>
        <end position="82"/>
    </location>
</feature>
<organism evidence="2 3">
    <name type="scientific">Pleurodeles waltl</name>
    <name type="common">Iberian ribbed newt</name>
    <dbReference type="NCBI Taxonomy" id="8319"/>
    <lineage>
        <taxon>Eukaryota</taxon>
        <taxon>Metazoa</taxon>
        <taxon>Chordata</taxon>
        <taxon>Craniata</taxon>
        <taxon>Vertebrata</taxon>
        <taxon>Euteleostomi</taxon>
        <taxon>Amphibia</taxon>
        <taxon>Batrachia</taxon>
        <taxon>Caudata</taxon>
        <taxon>Salamandroidea</taxon>
        <taxon>Salamandridae</taxon>
        <taxon>Pleurodelinae</taxon>
        <taxon>Pleurodeles</taxon>
    </lineage>
</organism>
<comment type="caution">
    <text evidence="2">The sequence shown here is derived from an EMBL/GenBank/DDBJ whole genome shotgun (WGS) entry which is preliminary data.</text>
</comment>
<evidence type="ECO:0000256" key="1">
    <source>
        <dbReference type="SAM" id="MobiDB-lite"/>
    </source>
</evidence>
<dbReference type="AlphaFoldDB" id="A0AAV7PPS9"/>
<evidence type="ECO:0000313" key="2">
    <source>
        <dbReference type="EMBL" id="KAJ1129025.1"/>
    </source>
</evidence>
<proteinExistence type="predicted"/>
<accession>A0AAV7PPS9</accession>
<dbReference type="EMBL" id="JANPWB010000011">
    <property type="protein sequence ID" value="KAJ1129025.1"/>
    <property type="molecule type" value="Genomic_DNA"/>
</dbReference>
<gene>
    <name evidence="2" type="ORF">NDU88_007396</name>
</gene>
<protein>
    <submittedName>
        <fullName evidence="2">Uncharacterized protein</fullName>
    </submittedName>
</protein>
<feature type="compositionally biased region" description="Acidic residues" evidence="1">
    <location>
        <begin position="61"/>
        <end position="71"/>
    </location>
</feature>